<organism evidence="2 3">
    <name type="scientific">Penicillium salamii</name>
    <dbReference type="NCBI Taxonomy" id="1612424"/>
    <lineage>
        <taxon>Eukaryota</taxon>
        <taxon>Fungi</taxon>
        <taxon>Dikarya</taxon>
        <taxon>Ascomycota</taxon>
        <taxon>Pezizomycotina</taxon>
        <taxon>Eurotiomycetes</taxon>
        <taxon>Eurotiomycetidae</taxon>
        <taxon>Eurotiales</taxon>
        <taxon>Aspergillaceae</taxon>
        <taxon>Penicillium</taxon>
    </lineage>
</organism>
<evidence type="ECO:0000313" key="3">
    <source>
        <dbReference type="Proteomes" id="UP001152592"/>
    </source>
</evidence>
<evidence type="ECO:0000256" key="1">
    <source>
        <dbReference type="SAM" id="MobiDB-lite"/>
    </source>
</evidence>
<proteinExistence type="predicted"/>
<gene>
    <name evidence="2" type="ORF">PSALAMII_LOCUS2102</name>
</gene>
<name>A0A9W4IP63_9EURO</name>
<accession>A0A9W4IP63</accession>
<sequence length="79" mass="8898">MRPSNQFPSNAHQDDRTAEGQEDADEESDIDVEEWANHAADLQAAHSSHMASMIYGREITEQPGTTTHRQQLFRLSSTD</sequence>
<feature type="region of interest" description="Disordered" evidence="1">
    <location>
        <begin position="1"/>
        <end position="34"/>
    </location>
</feature>
<dbReference type="Proteomes" id="UP001152592">
    <property type="component" value="Unassembled WGS sequence"/>
</dbReference>
<feature type="region of interest" description="Disordered" evidence="1">
    <location>
        <begin position="53"/>
        <end position="79"/>
    </location>
</feature>
<reference evidence="2" key="1">
    <citation type="submission" date="2021-07" db="EMBL/GenBank/DDBJ databases">
        <authorList>
            <person name="Branca A.L. A."/>
        </authorList>
    </citation>
    <scope>NUCLEOTIDE SEQUENCE</scope>
</reference>
<feature type="compositionally biased region" description="Polar residues" evidence="1">
    <location>
        <begin position="1"/>
        <end position="11"/>
    </location>
</feature>
<dbReference type="OrthoDB" id="341486at2759"/>
<evidence type="ECO:0000313" key="2">
    <source>
        <dbReference type="EMBL" id="CAG8312707.1"/>
    </source>
</evidence>
<dbReference type="AlphaFoldDB" id="A0A9W4IP63"/>
<feature type="compositionally biased region" description="Acidic residues" evidence="1">
    <location>
        <begin position="20"/>
        <end position="34"/>
    </location>
</feature>
<feature type="compositionally biased region" description="Polar residues" evidence="1">
    <location>
        <begin position="62"/>
        <end position="79"/>
    </location>
</feature>
<dbReference type="EMBL" id="CAJVPD010000096">
    <property type="protein sequence ID" value="CAG8312707.1"/>
    <property type="molecule type" value="Genomic_DNA"/>
</dbReference>
<comment type="caution">
    <text evidence="2">The sequence shown here is derived from an EMBL/GenBank/DDBJ whole genome shotgun (WGS) entry which is preliminary data.</text>
</comment>
<protein>
    <submittedName>
        <fullName evidence="2">Uncharacterized protein</fullName>
    </submittedName>
</protein>